<feature type="compositionally biased region" description="Polar residues" evidence="1">
    <location>
        <begin position="219"/>
        <end position="248"/>
    </location>
</feature>
<protein>
    <recommendedName>
        <fullName evidence="4">Chitin-binding type-4 domain-containing protein</fullName>
    </recommendedName>
</protein>
<dbReference type="Proteomes" id="UP000224854">
    <property type="component" value="Unassembled WGS sequence"/>
</dbReference>
<evidence type="ECO:0000313" key="3">
    <source>
        <dbReference type="Proteomes" id="UP000224854"/>
    </source>
</evidence>
<feature type="compositionally biased region" description="Low complexity" evidence="1">
    <location>
        <begin position="334"/>
        <end position="359"/>
    </location>
</feature>
<evidence type="ECO:0000256" key="1">
    <source>
        <dbReference type="SAM" id="MobiDB-lite"/>
    </source>
</evidence>
<dbReference type="Gene3D" id="2.70.50.70">
    <property type="match status" value="1"/>
</dbReference>
<organism evidence="2 3">
    <name type="scientific">Ophiocordyceps australis</name>
    <dbReference type="NCBI Taxonomy" id="1399860"/>
    <lineage>
        <taxon>Eukaryota</taxon>
        <taxon>Fungi</taxon>
        <taxon>Dikarya</taxon>
        <taxon>Ascomycota</taxon>
        <taxon>Pezizomycotina</taxon>
        <taxon>Sordariomycetes</taxon>
        <taxon>Hypocreomycetidae</taxon>
        <taxon>Hypocreales</taxon>
        <taxon>Ophiocordycipitaceae</taxon>
        <taxon>Ophiocordyceps</taxon>
    </lineage>
</organism>
<evidence type="ECO:0000313" key="2">
    <source>
        <dbReference type="EMBL" id="PHH83000.1"/>
    </source>
</evidence>
<feature type="compositionally biased region" description="Low complexity" evidence="1">
    <location>
        <begin position="317"/>
        <end position="327"/>
    </location>
</feature>
<dbReference type="OrthoDB" id="2342176at2759"/>
<feature type="region of interest" description="Disordered" evidence="1">
    <location>
        <begin position="317"/>
        <end position="359"/>
    </location>
</feature>
<reference evidence="2 3" key="1">
    <citation type="submission" date="2017-06" db="EMBL/GenBank/DDBJ databases">
        <title>Ant-infecting Ophiocordyceps genomes reveal a high diversity of potential behavioral manipulation genes and a possible major role for enterotoxins.</title>
        <authorList>
            <person name="De Bekker C."/>
            <person name="Evans H.C."/>
            <person name="Brachmann A."/>
            <person name="Hughes D.P."/>
        </authorList>
    </citation>
    <scope>NUCLEOTIDE SEQUENCE [LARGE SCALE GENOMIC DNA]</scope>
    <source>
        <strain evidence="2 3">1348a</strain>
    </source>
</reference>
<dbReference type="EMBL" id="NJEU01000032">
    <property type="protein sequence ID" value="PHH83000.1"/>
    <property type="molecule type" value="Genomic_DNA"/>
</dbReference>
<feature type="region of interest" description="Disordered" evidence="1">
    <location>
        <begin position="195"/>
        <end position="304"/>
    </location>
</feature>
<proteinExistence type="predicted"/>
<feature type="compositionally biased region" description="Low complexity" evidence="1">
    <location>
        <begin position="295"/>
        <end position="304"/>
    </location>
</feature>
<gene>
    <name evidence="2" type="ORF">CDD82_4015</name>
</gene>
<accession>A0A2C5ZT46</accession>
<evidence type="ECO:0008006" key="4">
    <source>
        <dbReference type="Google" id="ProtNLM"/>
    </source>
</evidence>
<dbReference type="AlphaFoldDB" id="A0A2C5ZT46"/>
<dbReference type="PANTHER" id="PTHR36182:SF2">
    <property type="entry name" value="LYTIC POLYSACCHARIDE MONOOXYGENASE"/>
    <property type="match status" value="1"/>
</dbReference>
<keyword evidence="3" id="KW-1185">Reference proteome</keyword>
<comment type="caution">
    <text evidence="2">The sequence shown here is derived from an EMBL/GenBank/DDBJ whole genome shotgun (WGS) entry which is preliminary data.</text>
</comment>
<feature type="compositionally biased region" description="Polar residues" evidence="1">
    <location>
        <begin position="255"/>
        <end position="273"/>
    </location>
</feature>
<dbReference type="PANTHER" id="PTHR36182">
    <property type="entry name" value="PROTEIN, PUTATIVE (AFU_ORTHOLOGUE AFUA_6G10930)-RELATED"/>
    <property type="match status" value="1"/>
</dbReference>
<sequence length="421" mass="43008">MLVKSFTVSGLVAIGNAHMLLSNPVPYGASSLSNGPLAADGSDFPCKQRSNVYDAEGASNVYQQGSTQQLTFKGSAVHGGGSCQVSLTKDLKPTKDSTWKVIKSIEGGCPAKGQGGNMAGGAGAENPFKYDFEIPQELAAGNYTLAWTWFNRIGNREMYMNCAPMSVTGSAGSEDFLDSQPDMFVANIGNQCTSVDNDDVEFPNPGDSTDRFGEASRLSPPSGSGCQASSGKKNNKPKSATSGVSVPTSALRATPPQTSAVQSSAVETESAEPTETPDFNGPVNNPQIPGGVFMSVPSSKAPAATSAPVATSAPAATSASSQKAAPTEVAVAPSPNSQSGSNDNSSKSGGHAAGAACSSEGSWNCVDGSTFQRCGSGSWSAPMHLPEGIICSPGEGAQISMTTAERNVVKRASRRSLRPAA</sequence>
<name>A0A2C5ZT46_9HYPO</name>